<keyword evidence="2" id="KW-1185">Reference proteome</keyword>
<reference evidence="3" key="1">
    <citation type="submission" date="2016-11" db="UniProtKB">
        <authorList>
            <consortium name="WormBaseParasite"/>
        </authorList>
    </citation>
    <scope>IDENTIFICATION</scope>
</reference>
<dbReference type="PANTHER" id="PTHR13800">
    <property type="entry name" value="TRANSIENT RECEPTOR POTENTIAL CATION CHANNEL, SUBFAMILY M, MEMBER 6"/>
    <property type="match status" value="1"/>
</dbReference>
<dbReference type="AlphaFoldDB" id="A0A1I7X7M9"/>
<evidence type="ECO:0000313" key="3">
    <source>
        <dbReference type="WBParaSite" id="Hba_13490"/>
    </source>
</evidence>
<accession>A0A1I7X7M9</accession>
<proteinExistence type="predicted"/>
<sequence length="413" mass="49122">MINDPHSLRFLSTRIIGLQLFKIKWYLFSYDKHLEMFINSEKTKERVINRSEHLRTFYNQLIWKNTSLEIDDRESALHLMQKECADWPQMQFQFACMYAVIDWIEDQFRFDKYRRITFKKQLSDHPVYDFWLTLLESNWEIFFDTERRIANQRLILCLQFAIRHGYCQLVQYIWNRIGDTTKEYIGGLLQWRAMCFRARDRDTMRFLCDRLCVMNPSGVARISWTAFFDTFYNSVNRTAEDNIRGIQVAINIQEDEDLEEIRKRKRHRMRRNSSEFPSMMTAPKHVHGGDWKDMLHLTDFHQKKKGNSWIEHKLKKRECNQFVPTQRYSSRCGCGMPELQHSSDALRTLCSHKFLTLPGADDEATSDADNHKITNSSHRTHGPRWTIGKNTITSSTDAYGTIVFEGGPLLYGY</sequence>
<dbReference type="GO" id="GO:0005261">
    <property type="term" value="F:monoatomic cation channel activity"/>
    <property type="evidence" value="ECO:0007669"/>
    <property type="project" value="TreeGrafter"/>
</dbReference>
<dbReference type="Proteomes" id="UP000095283">
    <property type="component" value="Unplaced"/>
</dbReference>
<dbReference type="GO" id="GO:0030001">
    <property type="term" value="P:metal ion transport"/>
    <property type="evidence" value="ECO:0007669"/>
    <property type="project" value="TreeGrafter"/>
</dbReference>
<evidence type="ECO:0000256" key="1">
    <source>
        <dbReference type="SAM" id="MobiDB-lite"/>
    </source>
</evidence>
<protein>
    <submittedName>
        <fullName evidence="3">BUB1 N-terminal domain-containing protein</fullName>
    </submittedName>
</protein>
<evidence type="ECO:0000313" key="2">
    <source>
        <dbReference type="Proteomes" id="UP000095283"/>
    </source>
</evidence>
<organism evidence="2 3">
    <name type="scientific">Heterorhabditis bacteriophora</name>
    <name type="common">Entomopathogenic nematode worm</name>
    <dbReference type="NCBI Taxonomy" id="37862"/>
    <lineage>
        <taxon>Eukaryota</taxon>
        <taxon>Metazoa</taxon>
        <taxon>Ecdysozoa</taxon>
        <taxon>Nematoda</taxon>
        <taxon>Chromadorea</taxon>
        <taxon>Rhabditida</taxon>
        <taxon>Rhabditina</taxon>
        <taxon>Rhabditomorpha</taxon>
        <taxon>Strongyloidea</taxon>
        <taxon>Heterorhabditidae</taxon>
        <taxon>Heterorhabditis</taxon>
    </lineage>
</organism>
<name>A0A1I7X7M9_HETBA</name>
<dbReference type="GO" id="GO:0005886">
    <property type="term" value="C:plasma membrane"/>
    <property type="evidence" value="ECO:0007669"/>
    <property type="project" value="TreeGrafter"/>
</dbReference>
<feature type="region of interest" description="Disordered" evidence="1">
    <location>
        <begin position="361"/>
        <end position="387"/>
    </location>
</feature>
<dbReference type="InterPro" id="IPR050927">
    <property type="entry name" value="TRPM"/>
</dbReference>
<dbReference type="WBParaSite" id="Hba_13490">
    <property type="protein sequence ID" value="Hba_13490"/>
    <property type="gene ID" value="Hba_13490"/>
</dbReference>
<dbReference type="PANTHER" id="PTHR13800:SF1">
    <property type="entry name" value="TRANSIENT RECEPTOR POTENTIAL CATION CHANNEL TRPM"/>
    <property type="match status" value="1"/>
</dbReference>